<feature type="transmembrane region" description="Helical" evidence="8">
    <location>
        <begin position="121"/>
        <end position="146"/>
    </location>
</feature>
<evidence type="ECO:0000256" key="7">
    <source>
        <dbReference type="PIRSR" id="PIRSR600715-1"/>
    </source>
</evidence>
<dbReference type="KEGG" id="tee:Tel_08655"/>
<accession>A0A0S2TI18</accession>
<protein>
    <submittedName>
        <fullName evidence="9">Glycosyl transferase</fullName>
    </submittedName>
</protein>
<name>A0A0S2TI18_9GAMM</name>
<keyword evidence="7" id="KW-0460">Magnesium</keyword>
<feature type="binding site" evidence="7">
    <location>
        <position position="211"/>
    </location>
    <ligand>
        <name>Mg(2+)</name>
        <dbReference type="ChEBI" id="CHEBI:18420"/>
    </ligand>
</feature>
<feature type="transmembrane region" description="Helical" evidence="8">
    <location>
        <begin position="313"/>
        <end position="330"/>
    </location>
</feature>
<dbReference type="GO" id="GO:0005886">
    <property type="term" value="C:plasma membrane"/>
    <property type="evidence" value="ECO:0007669"/>
    <property type="project" value="UniProtKB-SubCell"/>
</dbReference>
<sequence>MIWMWLLAGVLSWGLTGLLRRYALERSLLDLPNERSSHAVAMPRGGGLAIVLTCLAGVLFAGWAGMIALNVVWALLGAGALVALVGWLDDHGHVAARWRLLAHFLGAMWVLWWLGGLPPLLLLFGAVIDLGWLGHGVGVLYLVWLLNLYNFMDGIDGIAGIEAVTVCFGGGVLYIFSPMANQEWIVPILLLATVLGFLVWNFPKARIFMGDAGSGFLGMMLGVLSLQAGWVAPELFWGWLILLGVFIVDATVTLFRRVQRGDKFYEAHRSHAYQYASRYYGSHKKVSLAVGFINSLWLLPVAILVGLGVLDGVIGMVLAYAPLILLAFRYKAGARELQVG</sequence>
<keyword evidence="3 9" id="KW-0808">Transferase</keyword>
<evidence type="ECO:0000256" key="1">
    <source>
        <dbReference type="ARBA" id="ARBA00004651"/>
    </source>
</evidence>
<dbReference type="STRING" id="1748243.Tel_08655"/>
<feature type="transmembrane region" description="Helical" evidence="8">
    <location>
        <begin position="45"/>
        <end position="65"/>
    </location>
</feature>
<keyword evidence="6 8" id="KW-0472">Membrane</keyword>
<proteinExistence type="predicted"/>
<feature type="transmembrane region" description="Helical" evidence="8">
    <location>
        <begin position="182"/>
        <end position="200"/>
    </location>
</feature>
<feature type="transmembrane region" description="Helical" evidence="8">
    <location>
        <begin position="236"/>
        <end position="255"/>
    </location>
</feature>
<dbReference type="CDD" id="cd06854">
    <property type="entry name" value="GT_WbpL_WbcO_like"/>
    <property type="match status" value="1"/>
</dbReference>
<comment type="subcellular location">
    <subcellularLocation>
        <location evidence="1">Cell membrane</location>
        <topology evidence="1">Multi-pass membrane protein</topology>
    </subcellularLocation>
</comment>
<dbReference type="GO" id="GO:0046872">
    <property type="term" value="F:metal ion binding"/>
    <property type="evidence" value="ECO:0007669"/>
    <property type="project" value="UniProtKB-KW"/>
</dbReference>
<dbReference type="GO" id="GO:0009103">
    <property type="term" value="P:lipopolysaccharide biosynthetic process"/>
    <property type="evidence" value="ECO:0007669"/>
    <property type="project" value="TreeGrafter"/>
</dbReference>
<feature type="transmembrane region" description="Helical" evidence="8">
    <location>
        <begin position="71"/>
        <end position="88"/>
    </location>
</feature>
<dbReference type="InterPro" id="IPR000715">
    <property type="entry name" value="Glycosyl_transferase_4"/>
</dbReference>
<keyword evidence="7" id="KW-0479">Metal-binding</keyword>
<evidence type="ECO:0000256" key="8">
    <source>
        <dbReference type="SAM" id="Phobius"/>
    </source>
</evidence>
<gene>
    <name evidence="9" type="ORF">Tel_08655</name>
</gene>
<organism evidence="9 10">
    <name type="scientific">Candidatus Tenderia electrophaga</name>
    <dbReference type="NCBI Taxonomy" id="1748243"/>
    <lineage>
        <taxon>Bacteria</taxon>
        <taxon>Pseudomonadati</taxon>
        <taxon>Pseudomonadota</taxon>
        <taxon>Gammaproteobacteria</taxon>
        <taxon>Candidatus Tenderiales</taxon>
        <taxon>Candidatus Tenderiaceae</taxon>
        <taxon>Candidatus Tenderia</taxon>
    </lineage>
</organism>
<dbReference type="AlphaFoldDB" id="A0A0S2TI18"/>
<evidence type="ECO:0000256" key="4">
    <source>
        <dbReference type="ARBA" id="ARBA00022692"/>
    </source>
</evidence>
<feature type="transmembrane region" description="Helical" evidence="8">
    <location>
        <begin position="6"/>
        <end position="24"/>
    </location>
</feature>
<evidence type="ECO:0000256" key="5">
    <source>
        <dbReference type="ARBA" id="ARBA00022989"/>
    </source>
</evidence>
<feature type="transmembrane region" description="Helical" evidence="8">
    <location>
        <begin position="286"/>
        <end position="307"/>
    </location>
</feature>
<feature type="transmembrane region" description="Helical" evidence="8">
    <location>
        <begin position="158"/>
        <end position="176"/>
    </location>
</feature>
<dbReference type="PANTHER" id="PTHR22926:SF3">
    <property type="entry name" value="UNDECAPRENYL-PHOSPHATE ALPHA-N-ACETYLGLUCOSAMINYL 1-PHOSPHATE TRANSFERASE"/>
    <property type="match status" value="1"/>
</dbReference>
<dbReference type="GO" id="GO:0071555">
    <property type="term" value="P:cell wall organization"/>
    <property type="evidence" value="ECO:0007669"/>
    <property type="project" value="TreeGrafter"/>
</dbReference>
<keyword evidence="2" id="KW-1003">Cell membrane</keyword>
<keyword evidence="4 8" id="KW-0812">Transmembrane</keyword>
<dbReference type="Pfam" id="PF00953">
    <property type="entry name" value="Glycos_transf_4"/>
    <property type="match status" value="1"/>
</dbReference>
<reference evidence="9" key="1">
    <citation type="submission" date="2015-10" db="EMBL/GenBank/DDBJ databases">
        <title>Description of Candidatus Tenderia electrophaga gen. nov, sp. nov., an Uncultivated Electroautotroph from a Biocathode Enrichment.</title>
        <authorList>
            <person name="Eddie B.J."/>
            <person name="Malanoski A.P."/>
            <person name="Wang Z."/>
            <person name="Hall R.J."/>
            <person name="Oh S.D."/>
            <person name="Heiner C."/>
            <person name="Lin B."/>
            <person name="Strycharz-Glaven S.M."/>
        </authorList>
    </citation>
    <scope>NUCLEOTIDE SEQUENCE [LARGE SCALE GENOMIC DNA]</scope>
    <source>
        <strain evidence="9">NRL1</strain>
    </source>
</reference>
<evidence type="ECO:0000256" key="2">
    <source>
        <dbReference type="ARBA" id="ARBA00022475"/>
    </source>
</evidence>
<keyword evidence="5 8" id="KW-1133">Transmembrane helix</keyword>
<keyword evidence="10" id="KW-1185">Reference proteome</keyword>
<dbReference type="GO" id="GO:0044038">
    <property type="term" value="P:cell wall macromolecule biosynthetic process"/>
    <property type="evidence" value="ECO:0007669"/>
    <property type="project" value="TreeGrafter"/>
</dbReference>
<feature type="transmembrane region" description="Helical" evidence="8">
    <location>
        <begin position="100"/>
        <end position="115"/>
    </location>
</feature>
<dbReference type="GO" id="GO:0016780">
    <property type="term" value="F:phosphotransferase activity, for other substituted phosphate groups"/>
    <property type="evidence" value="ECO:0007669"/>
    <property type="project" value="InterPro"/>
</dbReference>
<evidence type="ECO:0000313" key="10">
    <source>
        <dbReference type="Proteomes" id="UP000055136"/>
    </source>
</evidence>
<dbReference type="EMBL" id="CP013099">
    <property type="protein sequence ID" value="ALP54791.1"/>
    <property type="molecule type" value="Genomic_DNA"/>
</dbReference>
<feature type="binding site" evidence="7">
    <location>
        <position position="150"/>
    </location>
    <ligand>
        <name>Mg(2+)</name>
        <dbReference type="ChEBI" id="CHEBI:18420"/>
    </ligand>
</feature>
<dbReference type="Proteomes" id="UP000055136">
    <property type="component" value="Chromosome"/>
</dbReference>
<evidence type="ECO:0000313" key="9">
    <source>
        <dbReference type="EMBL" id="ALP54791.1"/>
    </source>
</evidence>
<evidence type="ECO:0000256" key="3">
    <source>
        <dbReference type="ARBA" id="ARBA00022679"/>
    </source>
</evidence>
<dbReference type="PANTHER" id="PTHR22926">
    <property type="entry name" value="PHOSPHO-N-ACETYLMURAMOYL-PENTAPEPTIDE-TRANSFERASE"/>
    <property type="match status" value="1"/>
</dbReference>
<feature type="transmembrane region" description="Helical" evidence="8">
    <location>
        <begin position="212"/>
        <end position="230"/>
    </location>
</feature>
<evidence type="ECO:0000256" key="6">
    <source>
        <dbReference type="ARBA" id="ARBA00023136"/>
    </source>
</evidence>
<comment type="cofactor">
    <cofactor evidence="7">
        <name>Mg(2+)</name>
        <dbReference type="ChEBI" id="CHEBI:18420"/>
    </cofactor>
</comment>